<dbReference type="NCBIfam" id="TIGR01599">
    <property type="entry name" value="PYST-A"/>
    <property type="match status" value="1"/>
</dbReference>
<reference evidence="3 4" key="1">
    <citation type="submission" date="2016-08" db="EMBL/GenBank/DDBJ databases">
        <authorList>
            <consortium name="Pathogen Informatics"/>
        </authorList>
    </citation>
    <scope>NUCLEOTIDE SEQUENCE [LARGE SCALE GENOMIC DNA]</scope>
    <source>
        <strain evidence="3 4">DK</strain>
    </source>
</reference>
<sequence>MNKGYIKIVFVFLSFLVYVSNRTLASESVSDVNDSNSVSTKNIANSNENHENEDLVTPPDPEETKNEKLLEYSEADETEKATEIMDEVIYRLKYNANFNNGDNDYYLRDKRGYIAFTKYEDKDVARFHLILPNLDKYADIINMLYETKDLYSFGSNDNKGKVIREYYPNLKMIQRSSQNDNTPFNTYSFSLSATVETSEDITIIAKTTIDIYDDISGDKKKGKKKGKKGKAVPQNNIDWDDIARKIVLNKKFINEFGFVVKRRSDHVGVTYVEYNYRYRPCPDNPDETRCNKCRTSHMIYILNKILKAFQD</sequence>
<accession>A0A1D3L8S5</accession>
<organism evidence="3 4">
    <name type="scientific">Plasmodium chabaudi adami</name>
    <dbReference type="NCBI Taxonomy" id="5826"/>
    <lineage>
        <taxon>Eukaryota</taxon>
        <taxon>Sar</taxon>
        <taxon>Alveolata</taxon>
        <taxon>Apicomplexa</taxon>
        <taxon>Aconoidasida</taxon>
        <taxon>Haemosporida</taxon>
        <taxon>Plasmodiidae</taxon>
        <taxon>Plasmodium</taxon>
        <taxon>Plasmodium (Vinckeia)</taxon>
    </lineage>
</organism>
<keyword evidence="2" id="KW-0732">Signal</keyword>
<feature type="signal peptide" evidence="2">
    <location>
        <begin position="1"/>
        <end position="25"/>
    </location>
</feature>
<dbReference type="AlphaFoldDB" id="A0A1D3L8S5"/>
<gene>
    <name evidence="3" type="ORF">PCHDK_000509700</name>
</gene>
<dbReference type="EMBL" id="FMIO01000205">
    <property type="protein sequence ID" value="SCL87661.1"/>
    <property type="molecule type" value="Genomic_DNA"/>
</dbReference>
<name>A0A1D3L8S5_PLACE</name>
<evidence type="ECO:0000313" key="4">
    <source>
        <dbReference type="Proteomes" id="UP000195879"/>
    </source>
</evidence>
<evidence type="ECO:0000313" key="3">
    <source>
        <dbReference type="EMBL" id="SCL87661.1"/>
    </source>
</evidence>
<feature type="chain" id="PRO_5008917347" evidence="2">
    <location>
        <begin position="26"/>
        <end position="311"/>
    </location>
</feature>
<dbReference type="InterPro" id="IPR006486">
    <property type="entry name" value="PYST_A"/>
</dbReference>
<evidence type="ECO:0000256" key="1">
    <source>
        <dbReference type="SAM" id="MobiDB-lite"/>
    </source>
</evidence>
<feature type="region of interest" description="Disordered" evidence="1">
    <location>
        <begin position="29"/>
        <end position="66"/>
    </location>
</feature>
<protein>
    <submittedName>
        <fullName evidence="3">Fam-a protein</fullName>
    </submittedName>
</protein>
<proteinExistence type="predicted"/>
<evidence type="ECO:0000256" key="2">
    <source>
        <dbReference type="SAM" id="SignalP"/>
    </source>
</evidence>
<dbReference type="Proteomes" id="UP000195879">
    <property type="component" value="Unassembled WGS sequence"/>
</dbReference>
<feature type="compositionally biased region" description="Low complexity" evidence="1">
    <location>
        <begin position="29"/>
        <end position="39"/>
    </location>
</feature>